<dbReference type="Proteomes" id="UP001620262">
    <property type="component" value="Unassembled WGS sequence"/>
</dbReference>
<name>A0ABW8KX72_9GAMM</name>
<reference evidence="2 3" key="1">
    <citation type="submission" date="2024-11" db="EMBL/GenBank/DDBJ databases">
        <title>The Natural Products Discovery Center: Release of the First 8490 Sequenced Strains for Exploring Actinobacteria Biosynthetic Diversity.</title>
        <authorList>
            <person name="Kalkreuter E."/>
            <person name="Kautsar S.A."/>
            <person name="Yang D."/>
            <person name="Bader C.D."/>
            <person name="Teijaro C.N."/>
            <person name="Fluegel L."/>
            <person name="Davis C.M."/>
            <person name="Simpson J.R."/>
            <person name="Lauterbach L."/>
            <person name="Steele A.D."/>
            <person name="Gui C."/>
            <person name="Meng S."/>
            <person name="Li G."/>
            <person name="Viehrig K."/>
            <person name="Ye F."/>
            <person name="Su P."/>
            <person name="Kiefer A.F."/>
            <person name="Nichols A."/>
            <person name="Cepeda A.J."/>
            <person name="Yan W."/>
            <person name="Fan B."/>
            <person name="Jiang Y."/>
            <person name="Adhikari A."/>
            <person name="Zheng C.-J."/>
            <person name="Schuster L."/>
            <person name="Cowan T.M."/>
            <person name="Smanski M.J."/>
            <person name="Chevrette M.G."/>
            <person name="De Carvalho L.P.S."/>
            <person name="Shen B."/>
        </authorList>
    </citation>
    <scope>NUCLEOTIDE SEQUENCE [LARGE SCALE GENOMIC DNA]</scope>
    <source>
        <strain evidence="2 3">NPDC078403</strain>
    </source>
</reference>
<dbReference type="InterPro" id="IPR041318">
    <property type="entry name" value="pEK499_p136"/>
</dbReference>
<feature type="domain" description="pEK499-p136 HEPN" evidence="1">
    <location>
        <begin position="56"/>
        <end position="137"/>
    </location>
</feature>
<evidence type="ECO:0000313" key="3">
    <source>
        <dbReference type="Proteomes" id="UP001620262"/>
    </source>
</evidence>
<organism evidence="2 3">
    <name type="scientific">Pseudoalteromonas rhizosphaerae</name>
    <dbReference type="NCBI Taxonomy" id="2518973"/>
    <lineage>
        <taxon>Bacteria</taxon>
        <taxon>Pseudomonadati</taxon>
        <taxon>Pseudomonadota</taxon>
        <taxon>Gammaproteobacteria</taxon>
        <taxon>Alteromonadales</taxon>
        <taxon>Pseudoalteromonadaceae</taxon>
        <taxon>Pseudoalteromonas</taxon>
    </lineage>
</organism>
<dbReference type="RefSeq" id="WP_404675408.1">
    <property type="nucleotide sequence ID" value="NZ_JBJDOT010000012.1"/>
</dbReference>
<evidence type="ECO:0000313" key="2">
    <source>
        <dbReference type="EMBL" id="MFK3864367.1"/>
    </source>
</evidence>
<dbReference type="Pfam" id="PF18736">
    <property type="entry name" value="pEK499_p136"/>
    <property type="match status" value="1"/>
</dbReference>
<proteinExistence type="predicted"/>
<keyword evidence="3" id="KW-1185">Reference proteome</keyword>
<protein>
    <submittedName>
        <fullName evidence="2">HEPN family nuclease</fullName>
    </submittedName>
</protein>
<sequence length="198" mass="22605">MSFDDFESEKDAIDLVTNSMFSVDFLKEISDLIFSGKGSEISVSEFYTQWLANSGSKEHKIPFNLGILTSYLYTGILLTKERWFNLIPNDSSDENLTDWGLSEIEYQAPKKATPSIRYVIKRIRNSLGHGYIKVDVPEGINDKSELMSKVFFEFYDVNMRDATDTFHARANLNALSTIIKKLQGVAHKDVRERVEVKA</sequence>
<gene>
    <name evidence="2" type="ORF">ACI2JU_10815</name>
</gene>
<comment type="caution">
    <text evidence="2">The sequence shown here is derived from an EMBL/GenBank/DDBJ whole genome shotgun (WGS) entry which is preliminary data.</text>
</comment>
<dbReference type="EMBL" id="JBJDOT010000012">
    <property type="protein sequence ID" value="MFK3864367.1"/>
    <property type="molecule type" value="Genomic_DNA"/>
</dbReference>
<accession>A0ABW8KX72</accession>
<evidence type="ECO:0000259" key="1">
    <source>
        <dbReference type="Pfam" id="PF18736"/>
    </source>
</evidence>